<dbReference type="Pfam" id="PF08291">
    <property type="entry name" value="Peptidase_M15_3"/>
    <property type="match status" value="1"/>
</dbReference>
<dbReference type="EMBL" id="AWQQ01000088">
    <property type="protein sequence ID" value="PHJ37534.1"/>
    <property type="molecule type" value="Genomic_DNA"/>
</dbReference>
<evidence type="ECO:0000313" key="3">
    <source>
        <dbReference type="Proteomes" id="UP000222564"/>
    </source>
</evidence>
<dbReference type="RefSeq" id="WP_099083563.1">
    <property type="nucleotide sequence ID" value="NZ_AWQQ01000088.1"/>
</dbReference>
<reference evidence="2 3" key="1">
    <citation type="submission" date="2013-09" db="EMBL/GenBank/DDBJ databases">
        <title>Biodegradation of hydrocarbons in the deep terrestrial subsurface : characterization of a microbial consortium composed of two Desulfotomaculum species originating from a deep geological formation.</title>
        <authorList>
            <person name="Aullo T."/>
            <person name="Berlendis S."/>
            <person name="Lascourreges J.-F."/>
            <person name="Dessort D."/>
            <person name="Saint-Laurent S."/>
            <person name="Schraauwers B."/>
            <person name="Mas J."/>
            <person name="Magot M."/>
            <person name="Ranchou-Peyruse A."/>
        </authorList>
    </citation>
    <scope>NUCLEOTIDE SEQUENCE [LARGE SCALE GENOMIC DNA]</scope>
    <source>
        <strain evidence="2 3">Bs107</strain>
    </source>
</reference>
<proteinExistence type="predicted"/>
<organism evidence="2 3">
    <name type="scientific">Desulforamulus profundi</name>
    <dbReference type="NCBI Taxonomy" id="1383067"/>
    <lineage>
        <taxon>Bacteria</taxon>
        <taxon>Bacillati</taxon>
        <taxon>Bacillota</taxon>
        <taxon>Clostridia</taxon>
        <taxon>Eubacteriales</taxon>
        <taxon>Peptococcaceae</taxon>
        <taxon>Desulforamulus</taxon>
    </lineage>
</organism>
<dbReference type="Proteomes" id="UP000222564">
    <property type="component" value="Unassembled WGS sequence"/>
</dbReference>
<sequence>MGAVKARPWLKLTPHFIEGELACRCCGRLLVQTELLQKLEYLRCLAGAPVLVNSGYRCPVHIGAVGGATNSYHLKGMAADIRVPGLAVESLAALAEQAGFDNIGLYQQHGFIHVDVRGYRARWDG</sequence>
<dbReference type="SUPFAM" id="SSF55166">
    <property type="entry name" value="Hedgehog/DD-peptidase"/>
    <property type="match status" value="1"/>
</dbReference>
<feature type="domain" description="Peptidase M15A C-terminal" evidence="1">
    <location>
        <begin position="20"/>
        <end position="115"/>
    </location>
</feature>
<dbReference type="AlphaFoldDB" id="A0A2C6MD90"/>
<dbReference type="InterPro" id="IPR009045">
    <property type="entry name" value="Zn_M74/Hedgehog-like"/>
</dbReference>
<evidence type="ECO:0000259" key="1">
    <source>
        <dbReference type="Pfam" id="PF08291"/>
    </source>
</evidence>
<dbReference type="OrthoDB" id="5242612at2"/>
<gene>
    <name evidence="2" type="ORF">P378_14705</name>
</gene>
<name>A0A2C6MD90_9FIRM</name>
<dbReference type="InterPro" id="IPR013230">
    <property type="entry name" value="Peptidase_M15A_C"/>
</dbReference>
<accession>A0A2C6MD90</accession>
<keyword evidence="3" id="KW-1185">Reference proteome</keyword>
<evidence type="ECO:0000313" key="2">
    <source>
        <dbReference type="EMBL" id="PHJ37534.1"/>
    </source>
</evidence>
<comment type="caution">
    <text evidence="2">The sequence shown here is derived from an EMBL/GenBank/DDBJ whole genome shotgun (WGS) entry which is preliminary data.</text>
</comment>
<dbReference type="Gene3D" id="3.30.1380.10">
    <property type="match status" value="1"/>
</dbReference>
<protein>
    <submittedName>
        <fullName evidence="2">Peptidase M15</fullName>
    </submittedName>
</protein>